<accession>A0A4P8WP90</accession>
<dbReference type="RefSeq" id="WP_138247420.1">
    <property type="nucleotide sequence ID" value="NZ_CP040332.1"/>
</dbReference>
<evidence type="ECO:0000256" key="1">
    <source>
        <dbReference type="SAM" id="MobiDB-lite"/>
    </source>
</evidence>
<dbReference type="InterPro" id="IPR016024">
    <property type="entry name" value="ARM-type_fold"/>
</dbReference>
<geneLocation type="plasmid" evidence="3">
    <name>pnve414</name>
</geneLocation>
<evidence type="ECO:0000313" key="3">
    <source>
        <dbReference type="Proteomes" id="UP000302218"/>
    </source>
</evidence>
<name>A0A4P8WP90_9EURY</name>
<organism evidence="2 3">
    <name type="scientific">Natrinema versiforme</name>
    <dbReference type="NCBI Taxonomy" id="88724"/>
    <lineage>
        <taxon>Archaea</taxon>
        <taxon>Methanobacteriati</taxon>
        <taxon>Methanobacteriota</taxon>
        <taxon>Stenosarchaea group</taxon>
        <taxon>Halobacteria</taxon>
        <taxon>Halobacteriales</taxon>
        <taxon>Natrialbaceae</taxon>
        <taxon>Natrinema</taxon>
    </lineage>
</organism>
<dbReference type="PANTHER" id="PTHR12697:SF5">
    <property type="entry name" value="DEOXYHYPUSINE HYDROXYLASE"/>
    <property type="match status" value="1"/>
</dbReference>
<feature type="region of interest" description="Disordered" evidence="1">
    <location>
        <begin position="1"/>
        <end position="22"/>
    </location>
</feature>
<reference evidence="3" key="1">
    <citation type="submission" date="2019-05" db="EMBL/GenBank/DDBJ databases">
        <title>Genome sequence and methylation pattern of the halophilic Archaeon Natrinema versiforme BOL5-4.</title>
        <authorList>
            <person name="DasSarma P."/>
            <person name="Anton B.P."/>
            <person name="DasSarma S.L."/>
            <person name="Martinez F.L."/>
            <person name="Guzman D."/>
            <person name="Roberts R.J."/>
            <person name="DasSarma S."/>
        </authorList>
    </citation>
    <scope>NUCLEOTIDE SEQUENCE [LARGE SCALE GENOMIC DNA]</scope>
    <source>
        <strain evidence="3">BOL5-4</strain>
        <plasmid evidence="3">pnve414</plasmid>
    </source>
</reference>
<dbReference type="KEGG" id="nvr:FEJ81_22480"/>
<dbReference type="CDD" id="cd00350">
    <property type="entry name" value="rubredoxin_like"/>
    <property type="match status" value="1"/>
</dbReference>
<evidence type="ECO:0008006" key="4">
    <source>
        <dbReference type="Google" id="ProtNLM"/>
    </source>
</evidence>
<dbReference type="Pfam" id="PF13646">
    <property type="entry name" value="HEAT_2"/>
    <property type="match status" value="1"/>
</dbReference>
<dbReference type="Proteomes" id="UP000302218">
    <property type="component" value="Plasmid pNVE414"/>
</dbReference>
<dbReference type="EMBL" id="CP040332">
    <property type="protein sequence ID" value="QCS45032.1"/>
    <property type="molecule type" value="Genomic_DNA"/>
</dbReference>
<dbReference type="InterPro" id="IPR011989">
    <property type="entry name" value="ARM-like"/>
</dbReference>
<dbReference type="AlphaFoldDB" id="A0A4P8WP90"/>
<feature type="compositionally biased region" description="Polar residues" evidence="1">
    <location>
        <begin position="1"/>
        <end position="12"/>
    </location>
</feature>
<dbReference type="GO" id="GO:0016491">
    <property type="term" value="F:oxidoreductase activity"/>
    <property type="evidence" value="ECO:0007669"/>
    <property type="project" value="TreeGrafter"/>
</dbReference>
<protein>
    <recommendedName>
        <fullName evidence="4">HEAT repeat domain-containing protein</fullName>
    </recommendedName>
</protein>
<gene>
    <name evidence="2" type="ORF">FEJ81_22480</name>
</gene>
<proteinExistence type="predicted"/>
<dbReference type="Gene3D" id="1.25.10.10">
    <property type="entry name" value="Leucine-rich Repeat Variant"/>
    <property type="match status" value="2"/>
</dbReference>
<keyword evidence="2" id="KW-0614">Plasmid</keyword>
<dbReference type="SUPFAM" id="SSF48371">
    <property type="entry name" value="ARM repeat"/>
    <property type="match status" value="1"/>
</dbReference>
<sequence>MDDSPQQSSVDQLESALDSGAPEEAVTCLERLATHDMETRKAAVRAIRQFAETQPTALEPVLTTLPSFLTDEERSIRLTTAKLFVEVAEADPDVVSSVVPSLADRLADEDEFYYVRARSAEALGYVALEHPETAATPEVLADLQIGLSFDEPEVREKLAKALEFVALGDQDRLRHRVSTLTESLDDPNELVRYHLCTALVAIGCASPDALSESAATLRDRLDDENPYVRGRVVEAFGLLERADSDVSIPDVTAAVDDDPEQFLAARVRFATGGDDDFGDDDPGDAVPETIGSIPAIRDRTDEIVAEITTPDGDECPNCGLVLPEASTPMCPRCGVPY</sequence>
<evidence type="ECO:0000313" key="2">
    <source>
        <dbReference type="EMBL" id="QCS45032.1"/>
    </source>
</evidence>
<dbReference type="GeneID" id="40268102"/>
<dbReference type="OrthoDB" id="169052at2157"/>
<dbReference type="PANTHER" id="PTHR12697">
    <property type="entry name" value="PBS LYASE HEAT-LIKE PROTEIN"/>
    <property type="match status" value="1"/>
</dbReference>